<keyword evidence="1" id="KW-0812">Transmembrane</keyword>
<reference evidence="3" key="1">
    <citation type="submission" date="2016-10" db="EMBL/GenBank/DDBJ databases">
        <authorList>
            <person name="Varghese N."/>
            <person name="Submissions S."/>
        </authorList>
    </citation>
    <scope>NUCLEOTIDE SEQUENCE [LARGE SCALE GENOMIC DNA]</scope>
    <source>
        <strain evidence="3">CGMCC 4.7042</strain>
    </source>
</reference>
<feature type="transmembrane region" description="Helical" evidence="1">
    <location>
        <begin position="30"/>
        <end position="47"/>
    </location>
</feature>
<evidence type="ECO:0000313" key="2">
    <source>
        <dbReference type="EMBL" id="SDN71751.1"/>
    </source>
</evidence>
<keyword evidence="1" id="KW-0472">Membrane</keyword>
<name>A0A1H0DP30_9ACTN</name>
<sequence>MTLTSVVTLVVGVVITLVSIASGTGGTPSVIEFLVGGAISGFGFGSFRQRAACRMSTCATRKSARPYARRRRRPRRLP</sequence>
<keyword evidence="1" id="KW-1133">Transmembrane helix</keyword>
<dbReference type="GeneID" id="96657300"/>
<accession>A0A1H0DP30</accession>
<dbReference type="AlphaFoldDB" id="A0A1H0DP30"/>
<dbReference type="Proteomes" id="UP000199063">
    <property type="component" value="Unassembled WGS sequence"/>
</dbReference>
<dbReference type="EMBL" id="FNHI01000035">
    <property type="protein sequence ID" value="SDN71751.1"/>
    <property type="molecule type" value="Genomic_DNA"/>
</dbReference>
<protein>
    <submittedName>
        <fullName evidence="2">Uncharacterized protein</fullName>
    </submittedName>
</protein>
<dbReference type="RefSeq" id="WP_093662200.1">
    <property type="nucleotide sequence ID" value="NZ_FNHI01000035.1"/>
</dbReference>
<organism evidence="2 3">
    <name type="scientific">Streptomyces wuyuanensis</name>
    <dbReference type="NCBI Taxonomy" id="1196353"/>
    <lineage>
        <taxon>Bacteria</taxon>
        <taxon>Bacillati</taxon>
        <taxon>Actinomycetota</taxon>
        <taxon>Actinomycetes</taxon>
        <taxon>Kitasatosporales</taxon>
        <taxon>Streptomycetaceae</taxon>
        <taxon>Streptomyces</taxon>
    </lineage>
</organism>
<evidence type="ECO:0000313" key="3">
    <source>
        <dbReference type="Proteomes" id="UP000199063"/>
    </source>
</evidence>
<proteinExistence type="predicted"/>
<evidence type="ECO:0000256" key="1">
    <source>
        <dbReference type="SAM" id="Phobius"/>
    </source>
</evidence>
<gene>
    <name evidence="2" type="ORF">SAMN05444921_13520</name>
</gene>
<keyword evidence="3" id="KW-1185">Reference proteome</keyword>